<organism evidence="7 8">
    <name type="scientific">Marseilla massiliensis</name>
    <dbReference type="NCBI Taxonomy" id="1841864"/>
    <lineage>
        <taxon>Bacteria</taxon>
        <taxon>Pseudomonadati</taxon>
        <taxon>Bacteroidota</taxon>
        <taxon>Bacteroidia</taxon>
        <taxon>Bacteroidales</taxon>
        <taxon>Prevotellaceae</taxon>
        <taxon>Marseilla</taxon>
    </lineage>
</organism>
<dbReference type="InterPro" id="IPR011004">
    <property type="entry name" value="Trimer_LpxA-like_sf"/>
</dbReference>
<evidence type="ECO:0000259" key="6">
    <source>
        <dbReference type="Pfam" id="PF13720"/>
    </source>
</evidence>
<feature type="domain" description="UDP N-acetylglucosamine O-acyltransferase C-terminal" evidence="6">
    <location>
        <begin position="173"/>
        <end position="254"/>
    </location>
</feature>
<dbReference type="SUPFAM" id="SSF51161">
    <property type="entry name" value="Trimeric LpxA-like enzymes"/>
    <property type="match status" value="1"/>
</dbReference>
<evidence type="ECO:0000313" key="7">
    <source>
        <dbReference type="EMBL" id="MBM6674777.1"/>
    </source>
</evidence>
<keyword evidence="4" id="KW-0443">Lipid metabolism</keyword>
<dbReference type="EMBL" id="JACJJG010000126">
    <property type="protein sequence ID" value="MBM6674777.1"/>
    <property type="molecule type" value="Genomic_DNA"/>
</dbReference>
<dbReference type="Gene3D" id="1.20.1180.10">
    <property type="entry name" value="Udp N-acetylglucosamine O-acyltransferase, C-terminal domain"/>
    <property type="match status" value="1"/>
</dbReference>
<evidence type="ECO:0000256" key="4">
    <source>
        <dbReference type="ARBA" id="ARBA00023098"/>
    </source>
</evidence>
<dbReference type="NCBIfam" id="NF003657">
    <property type="entry name" value="PRK05289.1"/>
    <property type="match status" value="1"/>
</dbReference>
<evidence type="ECO:0000256" key="5">
    <source>
        <dbReference type="ARBA" id="ARBA00023315"/>
    </source>
</evidence>
<keyword evidence="3 7" id="KW-0808">Transferase</keyword>
<dbReference type="InterPro" id="IPR001451">
    <property type="entry name" value="Hexapep"/>
</dbReference>
<keyword evidence="1" id="KW-0444">Lipid biosynthesis</keyword>
<comment type="caution">
    <text evidence="7">The sequence shown here is derived from an EMBL/GenBank/DDBJ whole genome shotgun (WGS) entry which is preliminary data.</text>
</comment>
<keyword evidence="8" id="KW-1185">Reference proteome</keyword>
<dbReference type="PIRSF" id="PIRSF000456">
    <property type="entry name" value="UDP-GlcNAc_acltr"/>
    <property type="match status" value="1"/>
</dbReference>
<dbReference type="NCBIfam" id="TIGR01852">
    <property type="entry name" value="lipid_A_lpxA"/>
    <property type="match status" value="1"/>
</dbReference>
<sequence>MISPKAEIDPKAKIGKNVTIYPFAYIEGDVEIGDDCVIYPYVSIMNGTRLGRGNKVFQNTVLGAMPQDFNYKGDNSLLVICDNNIIRENVVINRATFSDGQTYIGNNNFLMEGVHVSHDTKIADDCVFGYGTKIAGDCLFENAVICSSNVIANAGSRVGRGSMIQGGCRISRDVPPYIIASDNPVKYGGINASILSNHGVSQKVQDHIANAYRLVFHGQTSVFDAVRQVKEQVPDGPEIRHIIEFINDTKLGLISKMW</sequence>
<dbReference type="RefSeq" id="WP_021949054.1">
    <property type="nucleotide sequence ID" value="NZ_JACJJG010000126.1"/>
</dbReference>
<dbReference type="Gene3D" id="2.160.10.10">
    <property type="entry name" value="Hexapeptide repeat proteins"/>
    <property type="match status" value="1"/>
</dbReference>
<dbReference type="InterPro" id="IPR010137">
    <property type="entry name" value="Lipid_A_LpxA"/>
</dbReference>
<protein>
    <submittedName>
        <fullName evidence="7">Acyl-ACP--UDP-N-acetylglucosamine O-acyltransferase</fullName>
        <ecNumber evidence="7">2.3.1.129</ecNumber>
    </submittedName>
</protein>
<dbReference type="InterPro" id="IPR037157">
    <property type="entry name" value="Acetyltransf_C_sf"/>
</dbReference>
<dbReference type="GO" id="GO:0009245">
    <property type="term" value="P:lipid A biosynthetic process"/>
    <property type="evidence" value="ECO:0007669"/>
    <property type="project" value="UniProtKB-KW"/>
</dbReference>
<dbReference type="GO" id="GO:0016020">
    <property type="term" value="C:membrane"/>
    <property type="evidence" value="ECO:0007669"/>
    <property type="project" value="GOC"/>
</dbReference>
<evidence type="ECO:0000256" key="2">
    <source>
        <dbReference type="ARBA" id="ARBA00022556"/>
    </source>
</evidence>
<reference evidence="7" key="1">
    <citation type="submission" date="2020-08" db="EMBL/GenBank/DDBJ databases">
        <authorList>
            <person name="Cejkova D."/>
            <person name="Kubasova T."/>
            <person name="Jahodarova E."/>
            <person name="Rychlik I."/>
        </authorList>
    </citation>
    <scope>NUCLEOTIDE SEQUENCE</scope>
    <source>
        <strain evidence="7">An824</strain>
    </source>
</reference>
<keyword evidence="5 7" id="KW-0012">Acyltransferase</keyword>
<dbReference type="InterPro" id="IPR029098">
    <property type="entry name" value="Acetyltransf_C"/>
</dbReference>
<evidence type="ECO:0000313" key="8">
    <source>
        <dbReference type="Proteomes" id="UP000706891"/>
    </source>
</evidence>
<dbReference type="Proteomes" id="UP000706891">
    <property type="component" value="Unassembled WGS sequence"/>
</dbReference>
<evidence type="ECO:0000256" key="1">
    <source>
        <dbReference type="ARBA" id="ARBA00022516"/>
    </source>
</evidence>
<keyword evidence="2" id="KW-0441">Lipid A biosynthesis</keyword>
<gene>
    <name evidence="7" type="primary">lpxA</name>
    <name evidence="7" type="ORF">H6A34_12965</name>
</gene>
<name>A0A938WTD4_9BACT</name>
<dbReference type="AlphaFoldDB" id="A0A938WTD4"/>
<proteinExistence type="predicted"/>
<dbReference type="Pfam" id="PF13720">
    <property type="entry name" value="Acetyltransf_11"/>
    <property type="match status" value="1"/>
</dbReference>
<dbReference type="GO" id="GO:0008780">
    <property type="term" value="F:acyl-[acyl-carrier-protein]-UDP-N-acetylglucosamine O-acyltransferase activity"/>
    <property type="evidence" value="ECO:0007669"/>
    <property type="project" value="UniProtKB-EC"/>
</dbReference>
<dbReference type="PANTHER" id="PTHR43480:SF1">
    <property type="entry name" value="ACYL-[ACYL-CARRIER-PROTEIN]--UDP-N-ACETYLGLUCOSAMINE O-ACYLTRANSFERASE, MITOCHONDRIAL-RELATED"/>
    <property type="match status" value="1"/>
</dbReference>
<dbReference type="EC" id="2.3.1.129" evidence="7"/>
<dbReference type="PANTHER" id="PTHR43480">
    <property type="entry name" value="ACYL-[ACYL-CARRIER-PROTEIN]--UDP-N-ACETYLGLUCOSAMINE O-ACYLTRANSFERASE"/>
    <property type="match status" value="1"/>
</dbReference>
<accession>A0A938WTD4</accession>
<dbReference type="Pfam" id="PF00132">
    <property type="entry name" value="Hexapep"/>
    <property type="match status" value="2"/>
</dbReference>
<evidence type="ECO:0000256" key="3">
    <source>
        <dbReference type="ARBA" id="ARBA00022679"/>
    </source>
</evidence>
<reference evidence="7" key="2">
    <citation type="journal article" date="2021" name="Sci. Rep.">
        <title>The distribution of antibiotic resistance genes in chicken gut microbiota commensals.</title>
        <authorList>
            <person name="Juricova H."/>
            <person name="Matiasovicova J."/>
            <person name="Kubasova T."/>
            <person name="Cejkova D."/>
            <person name="Rychlik I."/>
        </authorList>
    </citation>
    <scope>NUCLEOTIDE SEQUENCE</scope>
    <source>
        <strain evidence="7">An824</strain>
    </source>
</reference>